<name>A0A0A8ZJ37_ARUDO</name>
<protein>
    <submittedName>
        <fullName evidence="1">Uncharacterized protein</fullName>
    </submittedName>
</protein>
<dbReference type="EMBL" id="GBRH01260217">
    <property type="protein sequence ID" value="JAD37678.1"/>
    <property type="molecule type" value="Transcribed_RNA"/>
</dbReference>
<dbReference type="AlphaFoldDB" id="A0A0A8ZJ37"/>
<organism evidence="1">
    <name type="scientific">Arundo donax</name>
    <name type="common">Giant reed</name>
    <name type="synonym">Donax arundinaceus</name>
    <dbReference type="NCBI Taxonomy" id="35708"/>
    <lineage>
        <taxon>Eukaryota</taxon>
        <taxon>Viridiplantae</taxon>
        <taxon>Streptophyta</taxon>
        <taxon>Embryophyta</taxon>
        <taxon>Tracheophyta</taxon>
        <taxon>Spermatophyta</taxon>
        <taxon>Magnoliopsida</taxon>
        <taxon>Liliopsida</taxon>
        <taxon>Poales</taxon>
        <taxon>Poaceae</taxon>
        <taxon>PACMAD clade</taxon>
        <taxon>Arundinoideae</taxon>
        <taxon>Arundineae</taxon>
        <taxon>Arundo</taxon>
    </lineage>
</organism>
<reference evidence="1" key="2">
    <citation type="journal article" date="2015" name="Data Brief">
        <title>Shoot transcriptome of the giant reed, Arundo donax.</title>
        <authorList>
            <person name="Barrero R.A."/>
            <person name="Guerrero F.D."/>
            <person name="Moolhuijzen P."/>
            <person name="Goolsby J.A."/>
            <person name="Tidwell J."/>
            <person name="Bellgard S.E."/>
            <person name="Bellgard M.I."/>
        </authorList>
    </citation>
    <scope>NUCLEOTIDE SEQUENCE</scope>
    <source>
        <tissue evidence="1">Shoot tissue taken approximately 20 cm above the soil surface</tissue>
    </source>
</reference>
<proteinExistence type="predicted"/>
<reference evidence="1" key="1">
    <citation type="submission" date="2014-09" db="EMBL/GenBank/DDBJ databases">
        <authorList>
            <person name="Magalhaes I.L.F."/>
            <person name="Oliveira U."/>
            <person name="Santos F.R."/>
            <person name="Vidigal T.H.D.A."/>
            <person name="Brescovit A.D."/>
            <person name="Santos A.J."/>
        </authorList>
    </citation>
    <scope>NUCLEOTIDE SEQUENCE</scope>
    <source>
        <tissue evidence="1">Shoot tissue taken approximately 20 cm above the soil surface</tissue>
    </source>
</reference>
<sequence length="41" mass="4810">MEDMQAYILRLEGSTMEIKEKRVNLHKPSKILLETTTSVFK</sequence>
<evidence type="ECO:0000313" key="1">
    <source>
        <dbReference type="EMBL" id="JAD37678.1"/>
    </source>
</evidence>
<accession>A0A0A8ZJ37</accession>